<feature type="region of interest" description="Disordered" evidence="1">
    <location>
        <begin position="493"/>
        <end position="641"/>
    </location>
</feature>
<feature type="compositionally biased region" description="Polar residues" evidence="1">
    <location>
        <begin position="493"/>
        <end position="534"/>
    </location>
</feature>
<evidence type="ECO:0000313" key="2">
    <source>
        <dbReference type="EMBL" id="CAF3260317.1"/>
    </source>
</evidence>
<accession>A0A819YF65</accession>
<feature type="region of interest" description="Disordered" evidence="1">
    <location>
        <begin position="205"/>
        <end position="300"/>
    </location>
</feature>
<proteinExistence type="predicted"/>
<name>A0A819YF65_9BILA</name>
<feature type="compositionally biased region" description="Polar residues" evidence="1">
    <location>
        <begin position="96"/>
        <end position="108"/>
    </location>
</feature>
<feature type="compositionally biased region" description="Low complexity" evidence="1">
    <location>
        <begin position="245"/>
        <end position="300"/>
    </location>
</feature>
<reference evidence="3" key="1">
    <citation type="submission" date="2021-02" db="EMBL/GenBank/DDBJ databases">
        <authorList>
            <person name="Nowell W R."/>
        </authorList>
    </citation>
    <scope>NUCLEOTIDE SEQUENCE</scope>
</reference>
<dbReference type="EMBL" id="CAJOBO010000184">
    <property type="protein sequence ID" value="CAF4155230.1"/>
    <property type="molecule type" value="Genomic_DNA"/>
</dbReference>
<feature type="compositionally biased region" description="Low complexity" evidence="1">
    <location>
        <begin position="109"/>
        <end position="123"/>
    </location>
</feature>
<comment type="caution">
    <text evidence="3">The sequence shown here is derived from an EMBL/GenBank/DDBJ whole genome shotgun (WGS) entry which is preliminary data.</text>
</comment>
<protein>
    <submittedName>
        <fullName evidence="3">Uncharacterized protein</fullName>
    </submittedName>
</protein>
<feature type="compositionally biased region" description="Polar residues" evidence="1">
    <location>
        <begin position="557"/>
        <end position="580"/>
    </location>
</feature>
<dbReference type="Proteomes" id="UP000663833">
    <property type="component" value="Unassembled WGS sequence"/>
</dbReference>
<evidence type="ECO:0000313" key="3">
    <source>
        <dbReference type="EMBL" id="CAF4155230.1"/>
    </source>
</evidence>
<dbReference type="Proteomes" id="UP000663851">
    <property type="component" value="Unassembled WGS sequence"/>
</dbReference>
<dbReference type="EMBL" id="CAJNYD010000449">
    <property type="protein sequence ID" value="CAF3260317.1"/>
    <property type="molecule type" value="Genomic_DNA"/>
</dbReference>
<feature type="region of interest" description="Disordered" evidence="1">
    <location>
        <begin position="85"/>
        <end position="155"/>
    </location>
</feature>
<feature type="compositionally biased region" description="Low complexity" evidence="1">
    <location>
        <begin position="216"/>
        <end position="233"/>
    </location>
</feature>
<organism evidence="3 4">
    <name type="scientific">Rotaria socialis</name>
    <dbReference type="NCBI Taxonomy" id="392032"/>
    <lineage>
        <taxon>Eukaryota</taxon>
        <taxon>Metazoa</taxon>
        <taxon>Spiralia</taxon>
        <taxon>Gnathifera</taxon>
        <taxon>Rotifera</taxon>
        <taxon>Eurotatoria</taxon>
        <taxon>Bdelloidea</taxon>
        <taxon>Philodinida</taxon>
        <taxon>Philodinidae</taxon>
        <taxon>Rotaria</taxon>
    </lineage>
</organism>
<feature type="compositionally biased region" description="Low complexity" evidence="1">
    <location>
        <begin position="597"/>
        <end position="635"/>
    </location>
</feature>
<evidence type="ECO:0000256" key="1">
    <source>
        <dbReference type="SAM" id="MobiDB-lite"/>
    </source>
</evidence>
<evidence type="ECO:0000313" key="4">
    <source>
        <dbReference type="Proteomes" id="UP000663851"/>
    </source>
</evidence>
<sequence length="641" mass="70582">MAAPPQQQTTPSDHHYFEWATTKQQKLVEQSLKVVPIAVNQQQISANNTNANNTANMVHNHPHLHNHPLMTHTHRRHYYQHFEEKRSLEDSKQKQNKTTSGIVPSTMANSPSLSPSSTNCTSSGHVRKRQKTNTNGISSTSSTSSLNTSDDHTQSQTCYPFQAELTQKIDIECGGGGSNGSGQKAHTPTHHFTLSTVINVSVNGQTSQQQKPLDILPSPSSSSLSQQQCPLPSNDQQEFLVHPCSSSSPSILSTSSPSTASPSTTINSTNLNNNNTTINNNNNNNNNSSNNSNNPISNLITSTSPSTNLLSQSPSILPSPSSAISFIPFSELNFLSYIKDLDLTTFDSFALPTCPNPQDYLTFDGLITFLNSLNTGCLVSDNNNNNNNLSIQKTIEYNKRYQQQMIPRSDSLSLRQTPYLPNTTQQYSDTYRMQQQQQVYNYSTRPTHFEQPNRYYPNRYPSMISPYSSYPSYSYPSHNQQYQMSQHYNYASPTNSSVNVSSIPQQNSSSMIMTGTCTSTSSMIPSMNLTQSNHPSSSNYGSVPSSSSSSYDPLSSHVTHSPSNPTTGTGNVYSPSYYRQSSVPSYPTSIPPPPPQQQQQSQQQQLTRQISSNFPMTSVNPSNPTTSNVNSSSSSPVPPFR</sequence>
<gene>
    <name evidence="3" type="ORF">HFQ381_LOCUS4608</name>
    <name evidence="2" type="ORF">LUA448_LOCUS5355</name>
</gene>
<feature type="compositionally biased region" description="Low complexity" evidence="1">
    <location>
        <begin position="535"/>
        <end position="556"/>
    </location>
</feature>
<feature type="compositionally biased region" description="Low complexity" evidence="1">
    <location>
        <begin position="132"/>
        <end position="148"/>
    </location>
</feature>
<dbReference type="AlphaFoldDB" id="A0A819YF65"/>